<comment type="similarity">
    <text evidence="1">Belongs to the LysR transcriptional regulatory family.</text>
</comment>
<keyword evidence="7" id="KW-1185">Reference proteome</keyword>
<evidence type="ECO:0000313" key="7">
    <source>
        <dbReference type="Proteomes" id="UP000054903"/>
    </source>
</evidence>
<accession>A0A158AU03</accession>
<dbReference type="GO" id="GO:0006355">
    <property type="term" value="P:regulation of DNA-templated transcription"/>
    <property type="evidence" value="ECO:0007669"/>
    <property type="project" value="TreeGrafter"/>
</dbReference>
<feature type="domain" description="LysR substrate-binding" evidence="5">
    <location>
        <begin position="6"/>
        <end position="148"/>
    </location>
</feature>
<dbReference type="GO" id="GO:0003677">
    <property type="term" value="F:DNA binding"/>
    <property type="evidence" value="ECO:0007669"/>
    <property type="project" value="UniProtKB-KW"/>
</dbReference>
<dbReference type="Pfam" id="PF03466">
    <property type="entry name" value="LysR_substrate"/>
    <property type="match status" value="1"/>
</dbReference>
<dbReference type="SUPFAM" id="SSF53850">
    <property type="entry name" value="Periplasmic binding protein-like II"/>
    <property type="match status" value="1"/>
</dbReference>
<dbReference type="InterPro" id="IPR005119">
    <property type="entry name" value="LysR_subst-bd"/>
</dbReference>
<gene>
    <name evidence="6" type="ORF">AWB77_02112</name>
</gene>
<organism evidence="6 7">
    <name type="scientific">Caballeronia fortuita</name>
    <dbReference type="NCBI Taxonomy" id="1777138"/>
    <lineage>
        <taxon>Bacteria</taxon>
        <taxon>Pseudomonadati</taxon>
        <taxon>Pseudomonadota</taxon>
        <taxon>Betaproteobacteria</taxon>
        <taxon>Burkholderiales</taxon>
        <taxon>Burkholderiaceae</taxon>
        <taxon>Caballeronia</taxon>
    </lineage>
</organism>
<protein>
    <submittedName>
        <fullName evidence="6">LysR family transcriptional regulator</fullName>
    </submittedName>
</protein>
<name>A0A158AU03_9BURK</name>
<dbReference type="EMBL" id="FCNX02000004">
    <property type="protein sequence ID" value="SAK61235.1"/>
    <property type="molecule type" value="Genomic_DNA"/>
</dbReference>
<dbReference type="InterPro" id="IPR050389">
    <property type="entry name" value="LysR-type_TF"/>
</dbReference>
<evidence type="ECO:0000313" key="6">
    <source>
        <dbReference type="EMBL" id="SAK61235.1"/>
    </source>
</evidence>
<keyword evidence="2" id="KW-0805">Transcription regulation</keyword>
<dbReference type="AlphaFoldDB" id="A0A158AU03"/>
<dbReference type="Gene3D" id="3.40.190.10">
    <property type="entry name" value="Periplasmic binding protein-like II"/>
    <property type="match status" value="2"/>
</dbReference>
<evidence type="ECO:0000256" key="1">
    <source>
        <dbReference type="ARBA" id="ARBA00009437"/>
    </source>
</evidence>
<proteinExistence type="inferred from homology"/>
<dbReference type="PANTHER" id="PTHR30118">
    <property type="entry name" value="HTH-TYPE TRANSCRIPTIONAL REGULATOR LEUO-RELATED"/>
    <property type="match status" value="1"/>
</dbReference>
<sequence>MKTSAPEMLTRRLFRDRYVGACRVDHPLLGSASVSVGSWLAFAHVLTARRGDETSPVDVALRERGVRRRVSMVVPSFGNAMQVARRSDLLAAIPHSCVGNMFAPGHAAANGLQWFELPVSTPAFNVSAIWHPRLDHDAAHRWLRAEALALCLTAYPQDSVSGKRSPSP</sequence>
<evidence type="ECO:0000259" key="5">
    <source>
        <dbReference type="Pfam" id="PF03466"/>
    </source>
</evidence>
<comment type="caution">
    <text evidence="6">The sequence shown here is derived from an EMBL/GenBank/DDBJ whole genome shotgun (WGS) entry which is preliminary data.</text>
</comment>
<evidence type="ECO:0000256" key="3">
    <source>
        <dbReference type="ARBA" id="ARBA00023125"/>
    </source>
</evidence>
<evidence type="ECO:0000256" key="4">
    <source>
        <dbReference type="ARBA" id="ARBA00023163"/>
    </source>
</evidence>
<dbReference type="PANTHER" id="PTHR30118:SF15">
    <property type="entry name" value="TRANSCRIPTIONAL REGULATORY PROTEIN"/>
    <property type="match status" value="1"/>
</dbReference>
<evidence type="ECO:0000256" key="2">
    <source>
        <dbReference type="ARBA" id="ARBA00023015"/>
    </source>
</evidence>
<keyword evidence="4" id="KW-0804">Transcription</keyword>
<dbReference type="Proteomes" id="UP000054903">
    <property type="component" value="Unassembled WGS sequence"/>
</dbReference>
<keyword evidence="3" id="KW-0238">DNA-binding</keyword>
<reference evidence="6" key="1">
    <citation type="submission" date="2016-01" db="EMBL/GenBank/DDBJ databases">
        <authorList>
            <person name="Peeters C."/>
        </authorList>
    </citation>
    <scope>NUCLEOTIDE SEQUENCE</scope>
    <source>
        <strain evidence="6">LMG 29320</strain>
    </source>
</reference>
<dbReference type="STRING" id="1777138.AWB77_02112"/>